<dbReference type="CDD" id="cd06444">
    <property type="entry name" value="DNA_pol_A"/>
    <property type="match status" value="1"/>
</dbReference>
<keyword evidence="6" id="KW-0269">Exonuclease</keyword>
<evidence type="ECO:0000259" key="5">
    <source>
        <dbReference type="SMART" id="SM00482"/>
    </source>
</evidence>
<protein>
    <recommendedName>
        <fullName evidence="1">DNA-directed DNA polymerase</fullName>
        <ecNumber evidence="1">2.7.7.7</ecNumber>
    </recommendedName>
</protein>
<dbReference type="SUPFAM" id="SSF56672">
    <property type="entry name" value="DNA/RNA polymerases"/>
    <property type="match status" value="1"/>
</dbReference>
<evidence type="ECO:0000256" key="1">
    <source>
        <dbReference type="ARBA" id="ARBA00012417"/>
    </source>
</evidence>
<dbReference type="PANTHER" id="PTHR10133:SF27">
    <property type="entry name" value="DNA POLYMERASE NU"/>
    <property type="match status" value="1"/>
</dbReference>
<gene>
    <name evidence="6" type="ORF">GCM10022239_22620</name>
</gene>
<dbReference type="EC" id="2.7.7.7" evidence="1"/>
<dbReference type="InterPro" id="IPR001098">
    <property type="entry name" value="DNA-dir_DNA_pol_A_palm_dom"/>
</dbReference>
<sequence>MDAGQTGHVFIALASHPDGALLSPLDDAGEPAGEATVLARAALPAEVSRREFTSDRSSKDAADRPRWVWDDTTTWYPPLLAAGVRVERCVDLRLSHAILRNSELTAQTPLARAVRNGWDEPTPEDQAQPRDGSRGVDEGLFDLEPEPGSERTSALPDPVAEFRLQREAVAASDDPARIGLLLAAESAGALVAAEMQFAGLPWRAELHDRLLTELLGPRPKPGERPAKLAAVLERVRDALDAPELNPDSPVELMKTLQRAGLMITSTRSWDIKKLRHPVVEPLLEYKKLARLLSANGWHWLDANVRDGRFRPDYVVGGVVTGRWASKGGGGALQLPKQIRGAVVADPGFKLVVADASQLEPRILAALSGDAAMAEAGRAKDMYAAIVARGAVKTRDHAKVAMLGAMYGATTGESGRLMPALAKAYPRAIGLVENAARAGERGEVVTTRLGRSSPRPGANWRELQAAAYGESSTDADASRARGQARSWGRFTRNFVVQGTAAEWALCWMATLRGALRELGGSAWLTDAPHLVFFLHDELVVHSPAAMTDAVVAAIGSSAIEAGRLLFGSTPVEFPLSIAVVDSYADAK</sequence>
<dbReference type="SMART" id="SM00482">
    <property type="entry name" value="POLAc"/>
    <property type="match status" value="1"/>
</dbReference>
<dbReference type="NCBIfam" id="NF011538">
    <property type="entry name" value="PRK14975.1-1"/>
    <property type="match status" value="1"/>
</dbReference>
<feature type="region of interest" description="Disordered" evidence="4">
    <location>
        <begin position="115"/>
        <end position="157"/>
    </location>
</feature>
<evidence type="ECO:0000313" key="7">
    <source>
        <dbReference type="Proteomes" id="UP001501004"/>
    </source>
</evidence>
<dbReference type="InterPro" id="IPR043502">
    <property type="entry name" value="DNA/RNA_pol_sf"/>
</dbReference>
<dbReference type="InterPro" id="IPR002298">
    <property type="entry name" value="DNA_polymerase_A"/>
</dbReference>
<dbReference type="Gene3D" id="3.30.70.370">
    <property type="match status" value="1"/>
</dbReference>
<dbReference type="EMBL" id="BAABAE010000003">
    <property type="protein sequence ID" value="GAA3746522.1"/>
    <property type="molecule type" value="Genomic_DNA"/>
</dbReference>
<keyword evidence="2" id="KW-0235">DNA replication</keyword>
<dbReference type="Proteomes" id="UP001501004">
    <property type="component" value="Unassembled WGS sequence"/>
</dbReference>
<name>A0ABP7FRM6_9MICO</name>
<evidence type="ECO:0000313" key="6">
    <source>
        <dbReference type="EMBL" id="GAA3746522.1"/>
    </source>
</evidence>
<evidence type="ECO:0000256" key="4">
    <source>
        <dbReference type="SAM" id="MobiDB-lite"/>
    </source>
</evidence>
<feature type="compositionally biased region" description="Basic and acidic residues" evidence="4">
    <location>
        <begin position="127"/>
        <end position="137"/>
    </location>
</feature>
<keyword evidence="7" id="KW-1185">Reference proteome</keyword>
<comment type="caution">
    <text evidence="6">The sequence shown here is derived from an EMBL/GenBank/DDBJ whole genome shotgun (WGS) entry which is preliminary data.</text>
</comment>
<dbReference type="Pfam" id="PF00476">
    <property type="entry name" value="DNA_pol_A"/>
    <property type="match status" value="1"/>
</dbReference>
<keyword evidence="6" id="KW-0378">Hydrolase</keyword>
<reference evidence="7" key="1">
    <citation type="journal article" date="2019" name="Int. J. Syst. Evol. Microbiol.">
        <title>The Global Catalogue of Microorganisms (GCM) 10K type strain sequencing project: providing services to taxonomists for standard genome sequencing and annotation.</title>
        <authorList>
            <consortium name="The Broad Institute Genomics Platform"/>
            <consortium name="The Broad Institute Genome Sequencing Center for Infectious Disease"/>
            <person name="Wu L."/>
            <person name="Ma J."/>
        </authorList>
    </citation>
    <scope>NUCLEOTIDE SEQUENCE [LARGE SCALE GENOMIC DNA]</scope>
    <source>
        <strain evidence="7">JCM 16949</strain>
    </source>
</reference>
<dbReference type="PANTHER" id="PTHR10133">
    <property type="entry name" value="DNA POLYMERASE I"/>
    <property type="match status" value="1"/>
</dbReference>
<dbReference type="Gene3D" id="1.10.150.20">
    <property type="entry name" value="5' to 3' exonuclease, C-terminal subdomain"/>
    <property type="match status" value="1"/>
</dbReference>
<dbReference type="GO" id="GO:0004527">
    <property type="term" value="F:exonuclease activity"/>
    <property type="evidence" value="ECO:0007669"/>
    <property type="project" value="UniProtKB-KW"/>
</dbReference>
<comment type="catalytic activity">
    <reaction evidence="3">
        <text>DNA(n) + a 2'-deoxyribonucleoside 5'-triphosphate = DNA(n+1) + diphosphate</text>
        <dbReference type="Rhea" id="RHEA:22508"/>
        <dbReference type="Rhea" id="RHEA-COMP:17339"/>
        <dbReference type="Rhea" id="RHEA-COMP:17340"/>
        <dbReference type="ChEBI" id="CHEBI:33019"/>
        <dbReference type="ChEBI" id="CHEBI:61560"/>
        <dbReference type="ChEBI" id="CHEBI:173112"/>
        <dbReference type="EC" id="2.7.7.7"/>
    </reaction>
</comment>
<evidence type="ECO:0000256" key="2">
    <source>
        <dbReference type="ARBA" id="ARBA00022705"/>
    </source>
</evidence>
<keyword evidence="6" id="KW-0540">Nuclease</keyword>
<accession>A0ABP7FRM6</accession>
<feature type="domain" description="DNA-directed DNA polymerase family A palm" evidence="5">
    <location>
        <begin position="335"/>
        <end position="545"/>
    </location>
</feature>
<organism evidence="6 7">
    <name type="scientific">Leifsonella bigeumensis</name>
    <dbReference type="NCBI Taxonomy" id="433643"/>
    <lineage>
        <taxon>Bacteria</taxon>
        <taxon>Bacillati</taxon>
        <taxon>Actinomycetota</taxon>
        <taxon>Actinomycetes</taxon>
        <taxon>Micrococcales</taxon>
        <taxon>Microbacteriaceae</taxon>
        <taxon>Leifsonella</taxon>
    </lineage>
</organism>
<evidence type="ECO:0000256" key="3">
    <source>
        <dbReference type="ARBA" id="ARBA00049244"/>
    </source>
</evidence>
<proteinExistence type="predicted"/>